<name>A0A1Z3N3X9_BDEBC</name>
<sequence>MKSLVLVSAILFSQISYAANVTKADCELILSIPEVTEEFRQSEYNKCIAEITYSISEQMTCANHCDLLIKYGASDDQFGQCVTDCLDKNKSCE</sequence>
<accession>A0A1Z3N3X9</accession>
<evidence type="ECO:0000313" key="3">
    <source>
        <dbReference type="Proteomes" id="UP000197003"/>
    </source>
</evidence>
<feature type="signal peptide" evidence="1">
    <location>
        <begin position="1"/>
        <end position="18"/>
    </location>
</feature>
<feature type="chain" id="PRO_5013165037" evidence="1">
    <location>
        <begin position="19"/>
        <end position="93"/>
    </location>
</feature>
<proteinExistence type="predicted"/>
<dbReference type="RefSeq" id="WP_088563842.1">
    <property type="nucleotide sequence ID" value="NZ_CP020946.1"/>
</dbReference>
<keyword evidence="1" id="KW-0732">Signal</keyword>
<dbReference type="Proteomes" id="UP000197003">
    <property type="component" value="Chromosome"/>
</dbReference>
<reference evidence="2 3" key="1">
    <citation type="submission" date="2017-04" db="EMBL/GenBank/DDBJ databases">
        <title>Whole genome sequence of Bdellovibrio bacteriovorus strain SSB218315.</title>
        <authorList>
            <person name="Oyedara O."/>
            <person name="Rodriguez-Perez M.A."/>
        </authorList>
    </citation>
    <scope>NUCLEOTIDE SEQUENCE [LARGE SCALE GENOMIC DNA]</scope>
    <source>
        <strain evidence="2 3">SSB218315</strain>
    </source>
</reference>
<evidence type="ECO:0000313" key="2">
    <source>
        <dbReference type="EMBL" id="ASD62183.1"/>
    </source>
</evidence>
<organism evidence="2 3">
    <name type="scientific">Bdellovibrio bacteriovorus</name>
    <dbReference type="NCBI Taxonomy" id="959"/>
    <lineage>
        <taxon>Bacteria</taxon>
        <taxon>Pseudomonadati</taxon>
        <taxon>Bdellovibrionota</taxon>
        <taxon>Bdellovibrionia</taxon>
        <taxon>Bdellovibrionales</taxon>
        <taxon>Pseudobdellovibrionaceae</taxon>
        <taxon>Bdellovibrio</taxon>
    </lineage>
</organism>
<protein>
    <submittedName>
        <fullName evidence="2">Uncharacterized protein</fullName>
    </submittedName>
</protein>
<dbReference type="EMBL" id="CP020946">
    <property type="protein sequence ID" value="ASD62183.1"/>
    <property type="molecule type" value="Genomic_DNA"/>
</dbReference>
<gene>
    <name evidence="2" type="ORF">B9G79_00695</name>
</gene>
<evidence type="ECO:0000256" key="1">
    <source>
        <dbReference type="SAM" id="SignalP"/>
    </source>
</evidence>
<dbReference type="OrthoDB" id="9884538at2"/>
<dbReference type="AlphaFoldDB" id="A0A1Z3N3X9"/>